<name>A0A5D3AUG0_9TREE</name>
<accession>A0A5D3AUG0</accession>
<gene>
    <name evidence="1" type="ORF">B9479_005501</name>
</gene>
<protein>
    <submittedName>
        <fullName evidence="1">Uncharacterized protein</fullName>
    </submittedName>
</protein>
<keyword evidence="2" id="KW-1185">Reference proteome</keyword>
<dbReference type="EMBL" id="NIDF01000075">
    <property type="protein sequence ID" value="TYJ53879.1"/>
    <property type="molecule type" value="Genomic_DNA"/>
</dbReference>
<dbReference type="AlphaFoldDB" id="A0A5D3AUG0"/>
<evidence type="ECO:0000313" key="2">
    <source>
        <dbReference type="Proteomes" id="UP000322245"/>
    </source>
</evidence>
<evidence type="ECO:0000313" key="1">
    <source>
        <dbReference type="EMBL" id="TYJ53879.1"/>
    </source>
</evidence>
<sequence length="231" mass="26484">MGTRGLIGYILRNKQRKAMYNHWDSYPEGQGHDIARFIAGLSPEQVKEMAERVEKIEASIWIEDEDAIIPEDIKKRYLAVDGGIWKYDFPYGGPEHWFHPRDLEGLSEEAKRRKIEKKKELAAELLAMKASGGVDEGPFEMRGSMNTWSNVLVGGQGARALPFIQEGKLNHLIDSISFLMDGVFCEWAYFIDFHHEKLEVWGGVLLREISFDTLRADPEHMLKGGWESDEE</sequence>
<dbReference type="Proteomes" id="UP000322245">
    <property type="component" value="Unassembled WGS sequence"/>
</dbReference>
<organism evidence="1 2">
    <name type="scientific">Cryptococcus floricola</name>
    <dbReference type="NCBI Taxonomy" id="2591691"/>
    <lineage>
        <taxon>Eukaryota</taxon>
        <taxon>Fungi</taxon>
        <taxon>Dikarya</taxon>
        <taxon>Basidiomycota</taxon>
        <taxon>Agaricomycotina</taxon>
        <taxon>Tremellomycetes</taxon>
        <taxon>Tremellales</taxon>
        <taxon>Cryptococcaceae</taxon>
        <taxon>Cryptococcus</taxon>
    </lineage>
</organism>
<proteinExistence type="predicted"/>
<reference evidence="1 2" key="1">
    <citation type="submission" date="2017-05" db="EMBL/GenBank/DDBJ databases">
        <title>The Genome Sequence of Tsuchiyaea wingfieldii DSM 27421.</title>
        <authorList>
            <person name="Cuomo C."/>
            <person name="Passer A."/>
            <person name="Billmyre B."/>
            <person name="Heitman J."/>
        </authorList>
    </citation>
    <scope>NUCLEOTIDE SEQUENCE [LARGE SCALE GENOMIC DNA]</scope>
    <source>
        <strain evidence="1 2">DSM 27421</strain>
    </source>
</reference>
<comment type="caution">
    <text evidence="1">The sequence shown here is derived from an EMBL/GenBank/DDBJ whole genome shotgun (WGS) entry which is preliminary data.</text>
</comment>